<dbReference type="AlphaFoldDB" id="A0A7S0MT68"/>
<name>A0A7S0MT68_9CRYP</name>
<feature type="region of interest" description="Disordered" evidence="1">
    <location>
        <begin position="1"/>
        <end position="36"/>
    </location>
</feature>
<dbReference type="PROSITE" id="PS50106">
    <property type="entry name" value="PDZ"/>
    <property type="match status" value="1"/>
</dbReference>
<organism evidence="3">
    <name type="scientific">Cryptomonas curvata</name>
    <dbReference type="NCBI Taxonomy" id="233186"/>
    <lineage>
        <taxon>Eukaryota</taxon>
        <taxon>Cryptophyceae</taxon>
        <taxon>Cryptomonadales</taxon>
        <taxon>Cryptomonadaceae</taxon>
        <taxon>Cryptomonas</taxon>
    </lineage>
</organism>
<dbReference type="InterPro" id="IPR036034">
    <property type="entry name" value="PDZ_sf"/>
</dbReference>
<sequence length="278" mass="27596">MQESKTKALDSLAASSAAAPTAAAVAAAPTVENNSGQVAASVAEIVHVAVLDAKKAVEQLPMTAEPLPAVTATNYESSGKTASTAPTPPPVPEEASLSNAAAAQDTAENKHRHSSGTYTSTETSLAAPAVQTSIDKAGDNESTAQSGNVCVAGSGATCLAAGKESITPPVPAASPAPNVGVGMGVRPVYVEDGGERRQTGLEVSRLVNGGPAAASGRIRVGDSLEAVDGVDVRSLPVKQLSAVLAGLEGSSVRLGLRGQAEGAALYEVELVRAAVAAR</sequence>
<dbReference type="EMBL" id="HBEZ01047474">
    <property type="protein sequence ID" value="CAD8649528.1"/>
    <property type="molecule type" value="Transcribed_RNA"/>
</dbReference>
<protein>
    <recommendedName>
        <fullName evidence="2">PDZ domain-containing protein</fullName>
    </recommendedName>
</protein>
<gene>
    <name evidence="3" type="ORF">CCUR1050_LOCUS26127</name>
</gene>
<dbReference type="Pfam" id="PF00595">
    <property type="entry name" value="PDZ"/>
    <property type="match status" value="1"/>
</dbReference>
<proteinExistence type="predicted"/>
<reference evidence="3" key="1">
    <citation type="submission" date="2021-01" db="EMBL/GenBank/DDBJ databases">
        <authorList>
            <person name="Corre E."/>
            <person name="Pelletier E."/>
            <person name="Niang G."/>
            <person name="Scheremetjew M."/>
            <person name="Finn R."/>
            <person name="Kale V."/>
            <person name="Holt S."/>
            <person name="Cochrane G."/>
            <person name="Meng A."/>
            <person name="Brown T."/>
            <person name="Cohen L."/>
        </authorList>
    </citation>
    <scope>NUCLEOTIDE SEQUENCE</scope>
    <source>
        <strain evidence="3">CCAP979/52</strain>
    </source>
</reference>
<feature type="region of interest" description="Disordered" evidence="1">
    <location>
        <begin position="75"/>
        <end position="127"/>
    </location>
</feature>
<evidence type="ECO:0000256" key="1">
    <source>
        <dbReference type="SAM" id="MobiDB-lite"/>
    </source>
</evidence>
<feature type="compositionally biased region" description="Low complexity" evidence="1">
    <location>
        <begin position="13"/>
        <end position="31"/>
    </location>
</feature>
<feature type="domain" description="PDZ" evidence="2">
    <location>
        <begin position="180"/>
        <end position="244"/>
    </location>
</feature>
<evidence type="ECO:0000259" key="2">
    <source>
        <dbReference type="PROSITE" id="PS50106"/>
    </source>
</evidence>
<dbReference type="SUPFAM" id="SSF50156">
    <property type="entry name" value="PDZ domain-like"/>
    <property type="match status" value="1"/>
</dbReference>
<dbReference type="InterPro" id="IPR001478">
    <property type="entry name" value="PDZ"/>
</dbReference>
<evidence type="ECO:0000313" key="3">
    <source>
        <dbReference type="EMBL" id="CAD8649528.1"/>
    </source>
</evidence>
<accession>A0A7S0MT68</accession>
<feature type="compositionally biased region" description="Polar residues" evidence="1">
    <location>
        <begin position="115"/>
        <end position="127"/>
    </location>
</feature>
<dbReference type="SMART" id="SM00228">
    <property type="entry name" value="PDZ"/>
    <property type="match status" value="1"/>
</dbReference>
<dbReference type="Gene3D" id="2.30.42.10">
    <property type="match status" value="1"/>
</dbReference>